<comment type="similarity">
    <text evidence="1 8">Belongs to the esterase D family.</text>
</comment>
<sequence length="293" mass="31221">MTSDALELRSEHACFGGVQRFYRHASREIGLPMQFALYLPPQALAGAQVPALLYLAGLTCTEDTFATKAGAQRLAAALGLALIAPDTSPRGAGVAGEADAWDFGMGAGFYLDATQAPWATHWRMESYVLHELLPLLAATQPIDGDRLGIFGHSMGGHGALTLALRHPGRFQSLSAFAPIAAPSQCAWGRKAFSGYLGNDASAWQAHDASALMAAQAHVPYPGGILIDQGLSDNFLAQQQLQPEAFEAACAAIGQPLTLRRHAGYDHGYYFIQSFMADHLAYHAQQLGLARSAD</sequence>
<proteinExistence type="inferred from homology"/>
<evidence type="ECO:0000256" key="2">
    <source>
        <dbReference type="ARBA" id="ARBA00012479"/>
    </source>
</evidence>
<keyword evidence="10" id="KW-1185">Reference proteome</keyword>
<dbReference type="GO" id="GO:0005829">
    <property type="term" value="C:cytosol"/>
    <property type="evidence" value="ECO:0007669"/>
    <property type="project" value="TreeGrafter"/>
</dbReference>
<name>A0A4R2NG70_9BURK</name>
<evidence type="ECO:0000256" key="8">
    <source>
        <dbReference type="RuleBase" id="RU363068"/>
    </source>
</evidence>
<evidence type="ECO:0000256" key="3">
    <source>
        <dbReference type="ARBA" id="ARBA00022487"/>
    </source>
</evidence>
<dbReference type="PANTHER" id="PTHR10061">
    <property type="entry name" value="S-FORMYLGLUTATHIONE HYDROLASE"/>
    <property type="match status" value="1"/>
</dbReference>
<dbReference type="GO" id="GO:0052689">
    <property type="term" value="F:carboxylic ester hydrolase activity"/>
    <property type="evidence" value="ECO:0007669"/>
    <property type="project" value="UniProtKB-KW"/>
</dbReference>
<gene>
    <name evidence="9" type="ORF">EV674_102103</name>
</gene>
<keyword evidence="3 8" id="KW-0719">Serine esterase</keyword>
<accession>A0A4R2NG70</accession>
<dbReference type="InterPro" id="IPR014186">
    <property type="entry name" value="S-formylglutathione_hydrol"/>
</dbReference>
<dbReference type="FunFam" id="3.40.50.1820:FF:000002">
    <property type="entry name" value="S-formylglutathione hydrolase"/>
    <property type="match status" value="1"/>
</dbReference>
<comment type="catalytic activity">
    <reaction evidence="5 8">
        <text>S-formylglutathione + H2O = formate + glutathione + H(+)</text>
        <dbReference type="Rhea" id="RHEA:14961"/>
        <dbReference type="ChEBI" id="CHEBI:15377"/>
        <dbReference type="ChEBI" id="CHEBI:15378"/>
        <dbReference type="ChEBI" id="CHEBI:15740"/>
        <dbReference type="ChEBI" id="CHEBI:57688"/>
        <dbReference type="ChEBI" id="CHEBI:57925"/>
        <dbReference type="EC" id="3.1.2.12"/>
    </reaction>
</comment>
<dbReference type="InterPro" id="IPR000801">
    <property type="entry name" value="Esterase-like"/>
</dbReference>
<feature type="active site" description="Charge relay system" evidence="7">
    <location>
        <position position="153"/>
    </location>
</feature>
<comment type="function">
    <text evidence="8">Serine hydrolase involved in the detoxification of formaldehyde.</text>
</comment>
<protein>
    <recommendedName>
        <fullName evidence="2 6">S-formylglutathione hydrolase</fullName>
        <ecNumber evidence="2 6">3.1.2.12</ecNumber>
    </recommendedName>
</protein>
<reference evidence="9 10" key="1">
    <citation type="submission" date="2019-03" db="EMBL/GenBank/DDBJ databases">
        <title>Genomic Encyclopedia of Type Strains, Phase IV (KMG-IV): sequencing the most valuable type-strain genomes for metagenomic binning, comparative biology and taxonomic classification.</title>
        <authorList>
            <person name="Goeker M."/>
        </authorList>
    </citation>
    <scope>NUCLEOTIDE SEQUENCE [LARGE SCALE GENOMIC DNA]</scope>
    <source>
        <strain evidence="9 10">DSM 1837</strain>
    </source>
</reference>
<dbReference type="RefSeq" id="WP_119011821.1">
    <property type="nucleotide sequence ID" value="NZ_QXNC01000001.1"/>
</dbReference>
<evidence type="ECO:0000256" key="4">
    <source>
        <dbReference type="ARBA" id="ARBA00022801"/>
    </source>
</evidence>
<organism evidence="9 10">
    <name type="scientific">Simplicispira metamorpha</name>
    <dbReference type="NCBI Taxonomy" id="80881"/>
    <lineage>
        <taxon>Bacteria</taxon>
        <taxon>Pseudomonadati</taxon>
        <taxon>Pseudomonadota</taxon>
        <taxon>Betaproteobacteria</taxon>
        <taxon>Burkholderiales</taxon>
        <taxon>Comamonadaceae</taxon>
        <taxon>Simplicispira</taxon>
    </lineage>
</organism>
<dbReference type="AlphaFoldDB" id="A0A4R2NG70"/>
<dbReference type="PANTHER" id="PTHR10061:SF0">
    <property type="entry name" value="S-FORMYLGLUTATHIONE HYDROLASE"/>
    <property type="match status" value="1"/>
</dbReference>
<dbReference type="GO" id="GO:0046294">
    <property type="term" value="P:formaldehyde catabolic process"/>
    <property type="evidence" value="ECO:0007669"/>
    <property type="project" value="InterPro"/>
</dbReference>
<dbReference type="Gene3D" id="3.40.50.1820">
    <property type="entry name" value="alpha/beta hydrolase"/>
    <property type="match status" value="1"/>
</dbReference>
<dbReference type="OrthoDB" id="9782200at2"/>
<comment type="caution">
    <text evidence="9">The sequence shown here is derived from an EMBL/GenBank/DDBJ whole genome shotgun (WGS) entry which is preliminary data.</text>
</comment>
<evidence type="ECO:0000256" key="7">
    <source>
        <dbReference type="PIRSR" id="PIRSR614186-1"/>
    </source>
</evidence>
<dbReference type="InterPro" id="IPR029058">
    <property type="entry name" value="AB_hydrolase_fold"/>
</dbReference>
<dbReference type="EC" id="3.1.2.12" evidence="2 6"/>
<dbReference type="EMBL" id="SLXH01000002">
    <property type="protein sequence ID" value="TCP20135.1"/>
    <property type="molecule type" value="Genomic_DNA"/>
</dbReference>
<evidence type="ECO:0000256" key="1">
    <source>
        <dbReference type="ARBA" id="ARBA00005622"/>
    </source>
</evidence>
<dbReference type="Pfam" id="PF00756">
    <property type="entry name" value="Esterase"/>
    <property type="match status" value="1"/>
</dbReference>
<dbReference type="Proteomes" id="UP000295182">
    <property type="component" value="Unassembled WGS sequence"/>
</dbReference>
<feature type="active site" description="Charge relay system" evidence="7">
    <location>
        <position position="232"/>
    </location>
</feature>
<keyword evidence="4 8" id="KW-0378">Hydrolase</keyword>
<dbReference type="NCBIfam" id="TIGR02821">
    <property type="entry name" value="fghA_ester_D"/>
    <property type="match status" value="1"/>
</dbReference>
<evidence type="ECO:0000313" key="10">
    <source>
        <dbReference type="Proteomes" id="UP000295182"/>
    </source>
</evidence>
<dbReference type="GO" id="GO:0018738">
    <property type="term" value="F:S-formylglutathione hydrolase activity"/>
    <property type="evidence" value="ECO:0007669"/>
    <property type="project" value="UniProtKB-UniRule"/>
</dbReference>
<evidence type="ECO:0000313" key="9">
    <source>
        <dbReference type="EMBL" id="TCP20135.1"/>
    </source>
</evidence>
<evidence type="ECO:0000256" key="5">
    <source>
        <dbReference type="ARBA" id="ARBA00047590"/>
    </source>
</evidence>
<dbReference type="SUPFAM" id="SSF53474">
    <property type="entry name" value="alpha/beta-Hydrolases"/>
    <property type="match status" value="1"/>
</dbReference>
<feature type="active site" description="Charge relay system" evidence="7">
    <location>
        <position position="266"/>
    </location>
</feature>
<evidence type="ECO:0000256" key="6">
    <source>
        <dbReference type="NCBIfam" id="TIGR02821"/>
    </source>
</evidence>